<dbReference type="EMBL" id="FUEG01000017">
    <property type="protein sequence ID" value="SJL12681.1"/>
    <property type="molecule type" value="Genomic_DNA"/>
</dbReference>
<protein>
    <submittedName>
        <fullName evidence="1">Uncharacterized protein</fullName>
    </submittedName>
</protein>
<sequence length="67" mass="7410">MSRHSMPATGDLRERSLPLGRTALKTSFKFYVPHNARNKGAAISILTWPQGLHEATRVPAAISHETE</sequence>
<reference evidence="2" key="1">
    <citation type="journal article" date="2017" name="Nat. Ecol. Evol.">
        <title>Genome expansion and lineage-specific genetic innovations in the forest pathogenic fungi Armillaria.</title>
        <authorList>
            <person name="Sipos G."/>
            <person name="Prasanna A.N."/>
            <person name="Walter M.C."/>
            <person name="O'Connor E."/>
            <person name="Balint B."/>
            <person name="Krizsan K."/>
            <person name="Kiss B."/>
            <person name="Hess J."/>
            <person name="Varga T."/>
            <person name="Slot J."/>
            <person name="Riley R."/>
            <person name="Boka B."/>
            <person name="Rigling D."/>
            <person name="Barry K."/>
            <person name="Lee J."/>
            <person name="Mihaltcheva S."/>
            <person name="LaButti K."/>
            <person name="Lipzen A."/>
            <person name="Waldron R."/>
            <person name="Moloney N.M."/>
            <person name="Sperisen C."/>
            <person name="Kredics L."/>
            <person name="Vagvoelgyi C."/>
            <person name="Patrignani A."/>
            <person name="Fitzpatrick D."/>
            <person name="Nagy I."/>
            <person name="Doyle S."/>
            <person name="Anderson J.B."/>
            <person name="Grigoriev I.V."/>
            <person name="Gueldener U."/>
            <person name="Muensterkoetter M."/>
            <person name="Nagy L.G."/>
        </authorList>
    </citation>
    <scope>NUCLEOTIDE SEQUENCE [LARGE SCALE GENOMIC DNA]</scope>
    <source>
        <strain evidence="2">C18/9</strain>
    </source>
</reference>
<organism evidence="1 2">
    <name type="scientific">Armillaria ostoyae</name>
    <name type="common">Armillaria root rot fungus</name>
    <dbReference type="NCBI Taxonomy" id="47428"/>
    <lineage>
        <taxon>Eukaryota</taxon>
        <taxon>Fungi</taxon>
        <taxon>Dikarya</taxon>
        <taxon>Basidiomycota</taxon>
        <taxon>Agaricomycotina</taxon>
        <taxon>Agaricomycetes</taxon>
        <taxon>Agaricomycetidae</taxon>
        <taxon>Agaricales</taxon>
        <taxon>Marasmiineae</taxon>
        <taxon>Physalacriaceae</taxon>
        <taxon>Armillaria</taxon>
    </lineage>
</organism>
<gene>
    <name evidence="1" type="ORF">ARMOST_16112</name>
</gene>
<keyword evidence="2" id="KW-1185">Reference proteome</keyword>
<proteinExistence type="predicted"/>
<accession>A0A284RV97</accession>
<dbReference type="AlphaFoldDB" id="A0A284RV97"/>
<dbReference type="Proteomes" id="UP000219338">
    <property type="component" value="Unassembled WGS sequence"/>
</dbReference>
<evidence type="ECO:0000313" key="1">
    <source>
        <dbReference type="EMBL" id="SJL12681.1"/>
    </source>
</evidence>
<name>A0A284RV97_ARMOS</name>
<evidence type="ECO:0000313" key="2">
    <source>
        <dbReference type="Proteomes" id="UP000219338"/>
    </source>
</evidence>